<reference evidence="13 14" key="1">
    <citation type="submission" date="2019-07" db="EMBL/GenBank/DDBJ databases">
        <title>Whole genome shotgun sequence of Cellulomonas aerilata NBRC 106308.</title>
        <authorList>
            <person name="Hosoyama A."/>
            <person name="Uohara A."/>
            <person name="Ohji S."/>
            <person name="Ichikawa N."/>
        </authorList>
    </citation>
    <scope>NUCLEOTIDE SEQUENCE [LARGE SCALE GENOMIC DNA]</scope>
    <source>
        <strain evidence="13 14">NBRC 106308</strain>
    </source>
</reference>
<feature type="region of interest" description="Disordered" evidence="11">
    <location>
        <begin position="304"/>
        <end position="323"/>
    </location>
</feature>
<evidence type="ECO:0000313" key="13">
    <source>
        <dbReference type="EMBL" id="GEO32391.1"/>
    </source>
</evidence>
<evidence type="ECO:0000256" key="8">
    <source>
        <dbReference type="ARBA" id="ARBA00023125"/>
    </source>
</evidence>
<evidence type="ECO:0000256" key="9">
    <source>
        <dbReference type="ARBA" id="ARBA00023204"/>
    </source>
</evidence>
<dbReference type="GO" id="GO:0000724">
    <property type="term" value="P:double-strand break repair via homologous recombination"/>
    <property type="evidence" value="ECO:0007669"/>
    <property type="project" value="UniProtKB-UniRule"/>
</dbReference>
<dbReference type="PANTHER" id="PTHR30591">
    <property type="entry name" value="RECBCD ENZYME SUBUNIT RECC"/>
    <property type="match status" value="1"/>
</dbReference>
<keyword evidence="5 10" id="KW-0347">Helicase</keyword>
<keyword evidence="3 10" id="KW-0227">DNA damage</keyword>
<keyword evidence="8 10" id="KW-0238">DNA-binding</keyword>
<dbReference type="GO" id="GO:0003678">
    <property type="term" value="F:DNA helicase activity"/>
    <property type="evidence" value="ECO:0007669"/>
    <property type="project" value="UniProtKB-UniRule"/>
</dbReference>
<evidence type="ECO:0000256" key="6">
    <source>
        <dbReference type="ARBA" id="ARBA00022839"/>
    </source>
</evidence>
<evidence type="ECO:0000313" key="14">
    <source>
        <dbReference type="Proteomes" id="UP000321181"/>
    </source>
</evidence>
<name>A0A512D7E5_9CELL</name>
<protein>
    <recommendedName>
        <fullName evidence="10">RecBCD enzyme subunit RecC</fullName>
    </recommendedName>
    <alternativeName>
        <fullName evidence="10">Exonuclease V subunit RecC</fullName>
        <shortName evidence="10">ExoV subunit RecC</shortName>
    </alternativeName>
    <alternativeName>
        <fullName evidence="10">Helicase/nuclease RecBCD subunit RecC</fullName>
    </alternativeName>
</protein>
<evidence type="ECO:0000256" key="5">
    <source>
        <dbReference type="ARBA" id="ARBA00022806"/>
    </source>
</evidence>
<dbReference type="GO" id="GO:0005524">
    <property type="term" value="F:ATP binding"/>
    <property type="evidence" value="ECO:0007669"/>
    <property type="project" value="UniProtKB-UniRule"/>
</dbReference>
<dbReference type="Pfam" id="PF04257">
    <property type="entry name" value="Exonuc_V_gamma"/>
    <property type="match status" value="1"/>
</dbReference>
<dbReference type="InterPro" id="IPR041500">
    <property type="entry name" value="RecC_C"/>
</dbReference>
<dbReference type="GO" id="GO:0008854">
    <property type="term" value="F:exodeoxyribonuclease V activity"/>
    <property type="evidence" value="ECO:0007669"/>
    <property type="project" value="InterPro"/>
</dbReference>
<comment type="caution">
    <text evidence="13">The sequence shown here is derived from an EMBL/GenBank/DDBJ whole genome shotgun (WGS) entry which is preliminary data.</text>
</comment>
<accession>A0A512D7E5</accession>
<dbReference type="GO" id="GO:0003677">
    <property type="term" value="F:DNA binding"/>
    <property type="evidence" value="ECO:0007669"/>
    <property type="project" value="UniProtKB-UniRule"/>
</dbReference>
<dbReference type="Gene3D" id="1.10.10.990">
    <property type="match status" value="1"/>
</dbReference>
<keyword evidence="4 10" id="KW-0378">Hydrolase</keyword>
<dbReference type="PIRSF" id="PIRSF000980">
    <property type="entry name" value="RecC"/>
    <property type="match status" value="1"/>
</dbReference>
<dbReference type="InterPro" id="IPR011335">
    <property type="entry name" value="Restrct_endonuc-II-like"/>
</dbReference>
<dbReference type="PANTHER" id="PTHR30591:SF1">
    <property type="entry name" value="RECBCD ENZYME SUBUNIT RECC"/>
    <property type="match status" value="1"/>
</dbReference>
<evidence type="ECO:0000259" key="12">
    <source>
        <dbReference type="Pfam" id="PF17946"/>
    </source>
</evidence>
<keyword evidence="9 10" id="KW-0234">DNA repair</keyword>
<evidence type="ECO:0000256" key="1">
    <source>
        <dbReference type="ARBA" id="ARBA00022722"/>
    </source>
</evidence>
<dbReference type="InterPro" id="IPR006697">
    <property type="entry name" value="RecC"/>
</dbReference>
<evidence type="ECO:0000256" key="7">
    <source>
        <dbReference type="ARBA" id="ARBA00022840"/>
    </source>
</evidence>
<keyword evidence="6 10" id="KW-0269">Exonuclease</keyword>
<comment type="subunit">
    <text evidence="10">Heterotrimer of RecB, RecC and RecD. All subunits contribute to DNA-binding.</text>
</comment>
<dbReference type="SUPFAM" id="SSF52540">
    <property type="entry name" value="P-loop containing nucleoside triphosphate hydrolases"/>
    <property type="match status" value="2"/>
</dbReference>
<keyword evidence="7 10" id="KW-0067">ATP-binding</keyword>
<comment type="miscellaneous">
    <text evidence="10">In the RecBCD complex, RecB has a slow 3'-5' helicase, an exonuclease activity and loads RecA onto ssDNA, RecD has a fast 5'-3' helicase activity, while RecC stimulates the ATPase and processivity of the RecB helicase and contributes to recognition of the Chi site.</text>
</comment>
<comment type="similarity">
    <text evidence="10">Belongs to the RecC family.</text>
</comment>
<dbReference type="HAMAP" id="MF_01486">
    <property type="entry name" value="RecC"/>
    <property type="match status" value="1"/>
</dbReference>
<proteinExistence type="inferred from homology"/>
<keyword evidence="1 10" id="KW-0540">Nuclease</keyword>
<feature type="domain" description="RecC C-terminal" evidence="12">
    <location>
        <begin position="818"/>
        <end position="1046"/>
    </location>
</feature>
<dbReference type="RefSeq" id="WP_146898499.1">
    <property type="nucleotide sequence ID" value="NZ_BAAARM010000001.1"/>
</dbReference>
<dbReference type="InterPro" id="IPR027417">
    <property type="entry name" value="P-loop_NTPase"/>
</dbReference>
<dbReference type="InterPro" id="IPR013986">
    <property type="entry name" value="DExx_box_DNA_helicase_dom_sf"/>
</dbReference>
<dbReference type="EMBL" id="BJYY01000001">
    <property type="protein sequence ID" value="GEO32391.1"/>
    <property type="molecule type" value="Genomic_DNA"/>
</dbReference>
<organism evidence="13 14">
    <name type="scientific">Cellulomonas aerilata</name>
    <dbReference type="NCBI Taxonomy" id="515326"/>
    <lineage>
        <taxon>Bacteria</taxon>
        <taxon>Bacillati</taxon>
        <taxon>Actinomycetota</taxon>
        <taxon>Actinomycetes</taxon>
        <taxon>Micrococcales</taxon>
        <taxon>Cellulomonadaceae</taxon>
        <taxon>Cellulomonas</taxon>
    </lineage>
</organism>
<dbReference type="NCBIfam" id="TIGR01450">
    <property type="entry name" value="recC"/>
    <property type="match status" value="1"/>
</dbReference>
<evidence type="ECO:0000256" key="2">
    <source>
        <dbReference type="ARBA" id="ARBA00022741"/>
    </source>
</evidence>
<evidence type="ECO:0000256" key="4">
    <source>
        <dbReference type="ARBA" id="ARBA00022801"/>
    </source>
</evidence>
<dbReference type="Gene3D" id="3.40.50.10930">
    <property type="match status" value="1"/>
</dbReference>
<gene>
    <name evidence="10 13" type="primary">recC</name>
    <name evidence="13" type="ORF">CAE01nite_01160</name>
</gene>
<keyword evidence="14" id="KW-1185">Reference proteome</keyword>
<evidence type="ECO:0000256" key="10">
    <source>
        <dbReference type="HAMAP-Rule" id="MF_01486"/>
    </source>
</evidence>
<dbReference type="SUPFAM" id="SSF52980">
    <property type="entry name" value="Restriction endonuclease-like"/>
    <property type="match status" value="1"/>
</dbReference>
<dbReference type="Pfam" id="PF17946">
    <property type="entry name" value="RecC_C"/>
    <property type="match status" value="1"/>
</dbReference>
<dbReference type="OrthoDB" id="9762834at2"/>
<sequence length="1127" mass="121491">MLRLHRSERSDALVLPLAEVLREPPPDPFSVDVVAVPTPGVERWLAQRLSHHLGTGPAGEGGVAAHIRFDSPGRVLDDAVAAVLGAGRGADDPWSRERLTWHVLDAVDACAGEPWCAPLARHLGAGGGPDDPRRDRRLQAAAHLAALFSSYGTQRPAMLRAWADGRHEDGAGDAVPADLDWQVRLWQHVREGIGAPGPAERLDEVVAALLDEPAAVDLPDRLSVFGATRLAAGRLRVLAALGEHRDVHLWLPHPSPALWAATSDVVGAAAPTSVRRSGVRPAAEHPLLASMARDVTELQLRLAASGAGSDTHHPAPEPPPTLLGALQARLRDDAPEAPPHRLAPDDRSVQVHACHGRSRQVEVLREALIGLFDADPTLEPRDVIVLCPDIEAVAPLVAATFGLAADDDVAPDTHPGRTLRVRLADRSLRQTNPLLSLLSRLLEMADGRVSAPDVVDLVGSDPVRRRFRLVDEDVDRIRRWAVESGARWGENRARRERFGLVHVAQGTWETALDRILLGAAMAEEEQRYVGSALPLDDVDSTDIELAGRLAELVDRLTAVLADLDGAHPAEHWLDALDRALDLLAGTSPTDVWQEVEARAVLDGARRTAAATRGRSDLRLADVRALLARRLRGRPTRAGFRTGALTLCSLEPMRAVPHRVVVLLGMDDGAFPRGSGSDGDDLLLRDPLIGERDRRGEDRQLFLDALTAATEHLVVLYSGADERTGASRPPAVPVGELLDALDRAAATTDGAAVREQVLVRHPLQTVDERNFTTGALGHPGPFSYDAVAHRAAVVGRGTRVTPGPFLPEPLAPDPDLLGDVDLDDLVRDLEHPLRAFLRRRLGVSLPAEAEDVDDRLPLTLDGLAQWSIGDRLLAAAQSGVDLDRARQAELRRGSLPPLRLGGAVVDDLRGRVEPIAEAARQHASGPAGSRDVTVVLPGGRAVTGTVPGVHDGILLRAVYSKLAAKHRLRAWVQLLAVTAATGTRQHRAVTIGRSPARNARAAMATMVAPVPDEALDHLQELVALRDAALTEPLPLPLAASCAYARARAAGDLTEQALGTAARELRDAYEHLDDYHRYVWGDDLHLEDLLGAAPSARERSWWPEEGTRFGVLARRLWEPLVAHERTETL</sequence>
<evidence type="ECO:0000256" key="3">
    <source>
        <dbReference type="ARBA" id="ARBA00022763"/>
    </source>
</evidence>
<dbReference type="AlphaFoldDB" id="A0A512D7E5"/>
<comment type="function">
    <text evidence="10">A helicase/nuclease that prepares dsDNA breaks (DSB) for recombinational DNA repair. Binds to DSBs and unwinds DNA via a highly rapid and processive ATP-dependent bidirectional helicase activity. Unwinds dsDNA until it encounters a Chi (crossover hotspot instigator) sequence from the 3' direction. Cuts ssDNA a few nucleotides 3' to the Chi site. The properties and activities of the enzyme are changed at Chi. The Chi-altered holoenzyme produces a long 3'-ssDNA overhang and facilitates RecA-binding to the ssDNA for homologous DNA recombination and repair. Holoenzyme degrades any linearized DNA that is unable to undergo homologous recombination. In the holoenzyme this subunit recognizes the wild-type Chi sequence, and when added to isolated RecB increases its ATP-dependent helicase processivity.</text>
</comment>
<dbReference type="Gene3D" id="3.40.50.300">
    <property type="entry name" value="P-loop containing nucleotide triphosphate hydrolases"/>
    <property type="match status" value="2"/>
</dbReference>
<dbReference type="Gene3D" id="1.10.10.160">
    <property type="match status" value="1"/>
</dbReference>
<evidence type="ECO:0000256" key="11">
    <source>
        <dbReference type="SAM" id="MobiDB-lite"/>
    </source>
</evidence>
<dbReference type="Proteomes" id="UP000321181">
    <property type="component" value="Unassembled WGS sequence"/>
</dbReference>
<dbReference type="GO" id="GO:0009338">
    <property type="term" value="C:exodeoxyribonuclease V complex"/>
    <property type="evidence" value="ECO:0007669"/>
    <property type="project" value="InterPro"/>
</dbReference>
<keyword evidence="2 10" id="KW-0547">Nucleotide-binding</keyword>